<evidence type="ECO:0000256" key="4">
    <source>
        <dbReference type="ARBA" id="ARBA00022840"/>
    </source>
</evidence>
<dbReference type="PROSITE" id="PS51198">
    <property type="entry name" value="UVRD_HELICASE_ATP_BIND"/>
    <property type="match status" value="1"/>
</dbReference>
<dbReference type="SUPFAM" id="SSF48452">
    <property type="entry name" value="TPR-like"/>
    <property type="match status" value="1"/>
</dbReference>
<dbReference type="InterPro" id="IPR014016">
    <property type="entry name" value="UvrD-like_ATP-bd"/>
</dbReference>
<evidence type="ECO:0000256" key="5">
    <source>
        <dbReference type="PROSITE-ProRule" id="PRU00560"/>
    </source>
</evidence>
<dbReference type="InterPro" id="IPR041677">
    <property type="entry name" value="DNA2/NAM7_AAA_11"/>
</dbReference>
<evidence type="ECO:0000256" key="2">
    <source>
        <dbReference type="ARBA" id="ARBA00022801"/>
    </source>
</evidence>
<dbReference type="EMBL" id="CM007648">
    <property type="protein sequence ID" value="ONM14319.1"/>
    <property type="molecule type" value="Genomic_DNA"/>
</dbReference>
<dbReference type="Pfam" id="PF00580">
    <property type="entry name" value="UvrD-helicase"/>
    <property type="match status" value="1"/>
</dbReference>
<dbReference type="GO" id="GO:0004386">
    <property type="term" value="F:helicase activity"/>
    <property type="evidence" value="ECO:0007669"/>
    <property type="project" value="UniProtKB-UniRule"/>
</dbReference>
<dbReference type="InterPro" id="IPR047187">
    <property type="entry name" value="SF1_C_Upf1"/>
</dbReference>
<keyword evidence="3 5" id="KW-0347">Helicase</keyword>
<dbReference type="CDD" id="cd18808">
    <property type="entry name" value="SF1_C_Upf1"/>
    <property type="match status" value="1"/>
</dbReference>
<dbReference type="GO" id="GO:0005694">
    <property type="term" value="C:chromosome"/>
    <property type="evidence" value="ECO:0007669"/>
    <property type="project" value="UniProtKB-ARBA"/>
</dbReference>
<dbReference type="ExpressionAtlas" id="A0A1D6E0R6">
    <property type="expression patterns" value="baseline and differential"/>
</dbReference>
<dbReference type="PANTHER" id="PTHR21529">
    <property type="entry name" value="MAMMARY TURMOR VIRUS RECEPTOR HOMOLOG 1, 2 MTVR1, 2"/>
    <property type="match status" value="1"/>
</dbReference>
<keyword evidence="1 5" id="KW-0547">Nucleotide-binding</keyword>
<protein>
    <submittedName>
        <fullName evidence="6">p-loop containing nucleoside triphosphate hydrolase superfamily protein</fullName>
    </submittedName>
</protein>
<dbReference type="InterPro" id="IPR011990">
    <property type="entry name" value="TPR-like_helical_dom_sf"/>
</dbReference>
<dbReference type="InterPro" id="IPR041679">
    <property type="entry name" value="DNA2/NAM7-like_C"/>
</dbReference>
<dbReference type="FunCoup" id="A0A1D6E0R6">
    <property type="interactions" value="2066"/>
</dbReference>
<evidence type="ECO:0000313" key="6">
    <source>
        <dbReference type="EMBL" id="ONM14319.1"/>
    </source>
</evidence>
<organism evidence="6">
    <name type="scientific">Zea mays</name>
    <name type="common">Maize</name>
    <dbReference type="NCBI Taxonomy" id="4577"/>
    <lineage>
        <taxon>Eukaryota</taxon>
        <taxon>Viridiplantae</taxon>
        <taxon>Streptophyta</taxon>
        <taxon>Embryophyta</taxon>
        <taxon>Tracheophyta</taxon>
        <taxon>Spermatophyta</taxon>
        <taxon>Magnoliopsida</taxon>
        <taxon>Liliopsida</taxon>
        <taxon>Poales</taxon>
        <taxon>Poaceae</taxon>
        <taxon>PACMAD clade</taxon>
        <taxon>Panicoideae</taxon>
        <taxon>Andropogonodae</taxon>
        <taxon>Andropogoneae</taxon>
        <taxon>Tripsacinae</taxon>
        <taxon>Zea</taxon>
    </lineage>
</organism>
<dbReference type="Pfam" id="PF20073">
    <property type="entry name" value="DUF6469"/>
    <property type="match status" value="1"/>
</dbReference>
<dbReference type="eggNOG" id="KOG1801">
    <property type="taxonomic scope" value="Eukaryota"/>
</dbReference>
<sequence length="2801" mass="318801">MRLSTEHQSHCLHFTCSNSSSSTPLHPFPATVNICGLLVLARAGEQSSSAMREEMDLGDIVLSWSVQEITNDDLYKTKVERIPFSFGSLDDYLRSYMTPLIEETRSCLNSCLELIAEAPSSKILSFKVAGKSGLHSMDVDFWDNGAGFSTETYTARNGDIFVLSNMKPEAADDFNRYGLTYCLAMVTEVSMNDEYQKGFKVKVSNSTGLEGDFSKLVHATFLDNIMANMRIWKALCFDSSMNNNFTIIKSLLAPRNMGEDVCSVCAKKDDCLMSSAELPPVNLNQSQLDAIESIISAVRCRHLNLTKLIWGPPGTGKTKTVSALLWALACLKCRTLTCTPTNVAVVGVCTRFLQNLKEFSKQIDICGLPLSLGDVLLLGNRDNMDISEEIQEVFLDYRVDELTECFSLLSGWRHIIVSMISFFEECGSRYDMLLECDGGSDSVCFLDFLKKQFDVAAKAVKKCMMTLWVHLPKKCFSHENVSNISMVLRLLEKINAFLCDGDLTDESAKRGFDFRSTENSIYEPISYIEKELGDARSLCLKLLKDLQSSLNLPVGVNRNWIQNYCMRNATLIFCTASSSYRLHNAEIAPLDMLIVDEAAQVKECELVIPLRLCWLKHVVLVGDDCQLRPLVRSQVCKEAGFGISLFERLVILNFEKHLLNIQYRMSPCISLFPNAKFYDKKILDGPNVHSSYNKDCTGLLFGSYAFINITDGREQKEGAGNSWQNLVEVAVVMHLIRTIFKSWRKRDQGISIGVVSPYSSQVAAIKDRLGKKYDTSDNFHVRVKSIDGFQGEEDDIIILSTVRSNERGNVGFLADIQRTNVALTRARHCLWILGNANTLYKSGTVWTDLVSDAQRRKCISNATTDPELCKLILHVKNELDELDDLLCSSSAVFSNTRWKVVLSDNFRRSFMKLKSPLLKKEVLQKLVKLGGGWRIPIKNLDVTDAFQLAKAYRIRDLYLVWSIDLEKNERYFQMIRVWDLLSQQHVARTVQHLENLFSMYTDEYLDHCRSVQTEGKLEFPIVWDAEHDIVRYKKDCKVDDQVDHDHLDFSCALENTKVSESFLLMKFYSLSSGVAHHLLTATDGTEIEIPFELTDEEEAIIRFPLTSFILGRSGTGKTTVLTMKLYQIEQHSFIASQGIELEVDLSVVDPKDRLAMDTRKGESFVKQVLITVSPKLCSAIKNHICRLKRFCSGDVSDQPNPLHMYDVIDDPEEFTDVPDNFSDLQHEHYPLTITYRKFLMMLDGTMKSSFFDMFYGDFNPSIERGHSKTRAMQAFIESKEVTFEKFAAFYWPHFNGELTKKLDASTVFTEIISHIKGGYRANMPCSGKLERLDYVMLSDKRFSSLNSKMREKIYDVFLDYESMKRTAREFDLSDFVNSLHRSLVSEGYNGALVDFIYIDEVQDLTMSQIALLKYVCRNFKEGFVFAGDTAQTIARGVDFRFEDVRSLFYTSFISESEACNQVIKHGNHAHLTDMFQLSQNFRTHCGVLRMAQSIMSLLYYFFPSCVDKLNPETGLVYGEAPVLLESGNDENAIMTIFGESRGEHADQHGFGAEQVILVRDVATKKQIVNLVGKQALVLTIVECKGLEFQDVLLYNFFSSSPLRNKWRVVYDYMKTRDVTSSSEVISHPGFDRNKHYLLCSELKQLYVAITRTRQRLWICENADDYCQPMFDYWKKLCIVEVRLLDSSLIQAMQTGSSTDDWRLRGTKLFNEGQFEMATMCFEKAGDAYRENWARAAGLLATADRVISTNLERGQANLQKASEIYESIGMHEKAATCYIKLGDYKRAGMIYMEKFGTKRLEDAGDCFAITECWSLAAEVYFRARCYTKCFSCCSKGKALSLGLQFLRQLEKEQCENFSSDFVAVRKTYLESCALHYFKCGDIKHMMPYVKAFNNVDHIRAFLSSRNLLDELLSIEMEMGNFLEAAGIAQRKGDVLLEVNILEKAESFVNATHLLLLYVTANSLWSPHSRGWPPESFEKKEQLLTKVKEMAKKVSEDFFCLACFEADLLSDSHRSLASLTCSLLEGRKCGNMLVELISARYIIDVHLQSQTSRYNLELEPVSDQLCYNMMACDQMSLETLSCIWNQWKLILVKVLAHLNPSEDIKSNDSAAVCEDLCAKLFGLRKDSDNRYVVLNVDSGWLTNTGRSSLEQDGNRCWLHTVHCQSCARTFMVNELSSVGLSVLRKLESIIETSREIASSPYAQWRSIVILYEIAMFLKEFCLANSLRKTVNFCEQKFFELLFRAWGDETAECFSDILDSSPAYGLIVDSVGSYTMAGNQNLTHGHLGRIAMFLLYTAKYGDMLNLTLEQYLNRDAEWAQFFQSLKSFLDTGVGRCSLVQTFKVALEFTTNVKWWIEKDYMSPICYMNLMECLGFFAMSCFMVNGCALCTKSLLVKMLKCRTSKAFLGNCLVSGLGDQDMDLDCMTFSPGVFICQSIRSILTNKHAIQEWIREIAPAIRYVPVLLRLVIMLYLLTLTLQLGDCYEVTDFLAKHRIFEDLPPDFSKKIVPTLKFRNGTVAHFTRVFGDALAAIGDTMVILGLPKGPLISSGLKAYRFSYTDLSDISKVMALLCPEEQKFSMQKDTKAWNDTCGNLSIARIQDNEMVSRIETHLSDESITFWEKFESFQVFMHDQKDSRVIILFLESLLSWLERRDLPENMDVQLFVEIRHICSQFQEKYLRYVSAFMKLYWDKKVYLTVEDLYSTWDDGENKLQKIISFLRYEKTSGKESVKRKDKAPAAQFPTHMADEWSGCSDNDEPDTAGMDAVEPAKEEDVTSCSTATATATKRTQNKKGKKKSRKRGGKK</sequence>
<dbReference type="Gene3D" id="3.40.50.300">
    <property type="entry name" value="P-loop containing nucleotide triphosphate hydrolases"/>
    <property type="match status" value="4"/>
</dbReference>
<dbReference type="InParanoid" id="A0A1D6E0R6"/>
<keyword evidence="2 5" id="KW-0378">Hydrolase</keyword>
<dbReference type="FunFam" id="3.40.50.300:FF:000326">
    <property type="entry name" value="P-loop containing nucleoside triphosphate hydrolase"/>
    <property type="match status" value="1"/>
</dbReference>
<dbReference type="GO" id="GO:0005524">
    <property type="term" value="F:ATP binding"/>
    <property type="evidence" value="ECO:0007669"/>
    <property type="project" value="UniProtKB-UniRule"/>
</dbReference>
<dbReference type="GO" id="GO:0016787">
    <property type="term" value="F:hydrolase activity"/>
    <property type="evidence" value="ECO:0007669"/>
    <property type="project" value="UniProtKB-UniRule"/>
</dbReference>
<dbReference type="Pfam" id="PF13086">
    <property type="entry name" value="AAA_11"/>
    <property type="match status" value="1"/>
</dbReference>
<name>A0A1D6E0R6_MAIZE</name>
<dbReference type="PANTHER" id="PTHR21529:SF4">
    <property type="entry name" value="TPR AND ANKYRIN REPEAT-CONTAINING PROTEIN 1"/>
    <property type="match status" value="1"/>
</dbReference>
<dbReference type="Pfam" id="PF13087">
    <property type="entry name" value="AAA_12"/>
    <property type="match status" value="1"/>
</dbReference>
<keyword evidence="4 5" id="KW-0067">ATP-binding</keyword>
<evidence type="ECO:0000256" key="3">
    <source>
        <dbReference type="ARBA" id="ARBA00022806"/>
    </source>
</evidence>
<dbReference type="SUPFAM" id="SSF52540">
    <property type="entry name" value="P-loop containing nucleoside triphosphate hydrolases"/>
    <property type="match status" value="2"/>
</dbReference>
<dbReference type="InterPro" id="IPR039904">
    <property type="entry name" value="TRANK1"/>
</dbReference>
<gene>
    <name evidence="6" type="ORF">ZEAMMB73_Zm00001d002441</name>
</gene>
<dbReference type="InterPro" id="IPR045529">
    <property type="entry name" value="DUF6469"/>
</dbReference>
<evidence type="ECO:0000256" key="1">
    <source>
        <dbReference type="ARBA" id="ARBA00022741"/>
    </source>
</evidence>
<proteinExistence type="predicted"/>
<dbReference type="InterPro" id="IPR027417">
    <property type="entry name" value="P-loop_NTPase"/>
</dbReference>
<accession>A0A1D6E0R6</accession>
<feature type="binding site" evidence="5">
    <location>
        <begin position="1111"/>
        <end position="1118"/>
    </location>
    <ligand>
        <name>ATP</name>
        <dbReference type="ChEBI" id="CHEBI:30616"/>
    </ligand>
</feature>
<reference evidence="6" key="1">
    <citation type="submission" date="2015-12" db="EMBL/GenBank/DDBJ databases">
        <title>Update maize B73 reference genome by single molecule sequencing technologies.</title>
        <authorList>
            <consortium name="Maize Genome Sequencing Project"/>
            <person name="Ware D."/>
        </authorList>
    </citation>
    <scope>NUCLEOTIDE SEQUENCE [LARGE SCALE GENOMIC DNA]</scope>
    <source>
        <tissue evidence="6">Seedling</tissue>
    </source>
</reference>